<name>A0A2R7Y1V1_9CREN</name>
<dbReference type="Proteomes" id="UP000244093">
    <property type="component" value="Unassembled WGS sequence"/>
</dbReference>
<evidence type="ECO:0000256" key="1">
    <source>
        <dbReference type="SAM" id="Phobius"/>
    </source>
</evidence>
<sequence length="268" mass="31519">MSWIYELLKNRYERKWYSPWKTSDYIIWQMGALRPKNYGEILFSDEYNYLLYTLYWSKVSKRFIFRGFYHALINLTLFKIYATIPRLILIYLRISSEMKTGTPYSVVFPITIEKRVRQGTYIRDIITITRYLAWSSGPGTISRDWFGFRALLKMDRHLVNDLPTRRGLVAIPTIDTHSGLSTKELYLEIENLEPLEKVYEKIGGDITNTLVNKEVRTELPTEIRVGFSGKFKVERASITTQILRKETAVTTKAKNINNFKVNVNIEVK</sequence>
<dbReference type="EMBL" id="NBVN01000014">
    <property type="protein sequence ID" value="PUA31327.1"/>
    <property type="molecule type" value="Genomic_DNA"/>
</dbReference>
<comment type="caution">
    <text evidence="2">The sequence shown here is derived from an EMBL/GenBank/DDBJ whole genome shotgun (WGS) entry which is preliminary data.</text>
</comment>
<evidence type="ECO:0000313" key="2">
    <source>
        <dbReference type="EMBL" id="PUA31327.1"/>
    </source>
</evidence>
<dbReference type="AlphaFoldDB" id="A0A2R7Y1V1"/>
<organism evidence="2 3">
    <name type="scientific">Zestosphaera tikiterensis</name>
    <dbReference type="NCBI Taxonomy" id="1973259"/>
    <lineage>
        <taxon>Archaea</taxon>
        <taxon>Thermoproteota</taxon>
        <taxon>Thermoprotei</taxon>
        <taxon>Desulfurococcales</taxon>
        <taxon>Desulfurococcaceae</taxon>
        <taxon>Zestosphaera</taxon>
    </lineage>
</organism>
<proteinExistence type="predicted"/>
<accession>A0A2R7Y1V1</accession>
<evidence type="ECO:0000313" key="3">
    <source>
        <dbReference type="Proteomes" id="UP000244093"/>
    </source>
</evidence>
<keyword evidence="1" id="KW-0472">Membrane</keyword>
<reference evidence="2 3" key="1">
    <citation type="journal article" date="2018" name="Syst. Appl. Microbiol.">
        <title>A new symbiotic nanoarchaeote (Candidatus Nanoclepta minutus) and its host (Zestosphaera tikiterensis gen. nov., sp. nov.) from a New Zealand hot spring.</title>
        <authorList>
            <person name="St John E."/>
            <person name="Liu Y."/>
            <person name="Podar M."/>
            <person name="Stott M.B."/>
            <person name="Meneghin J."/>
            <person name="Chen Z."/>
            <person name="Lagutin K."/>
            <person name="Mitchell K."/>
            <person name="Reysenbach A.L."/>
        </authorList>
    </citation>
    <scope>NUCLEOTIDE SEQUENCE [LARGE SCALE GENOMIC DNA]</scope>
    <source>
        <strain evidence="2">NZ3</strain>
    </source>
</reference>
<gene>
    <name evidence="2" type="ORF">B7O98_09475</name>
</gene>
<feature type="transmembrane region" description="Helical" evidence="1">
    <location>
        <begin position="68"/>
        <end position="92"/>
    </location>
</feature>
<protein>
    <submittedName>
        <fullName evidence="2">Uncharacterized protein</fullName>
    </submittedName>
</protein>
<keyword evidence="1" id="KW-1133">Transmembrane helix</keyword>
<keyword evidence="1" id="KW-0812">Transmembrane</keyword>